<name>A0ABW4P1N4_9NOCA</name>
<sequence>MQPTPSSSQPLGETAGESAVTLSLPARHEQLPILRLLTEAVAMRNNCTLDQAADLKLAVDQIGTLLMSAAAENSALTCRYEQVNDTLETSLSALTVSSWEPERGSIEWRMLSALADSVSISQHPTESGRANESTVTVCTRKPA</sequence>
<accession>A0ABW4P1N4</accession>
<dbReference type="RefSeq" id="WP_378484897.1">
    <property type="nucleotide sequence ID" value="NZ_JBHUFB010000009.1"/>
</dbReference>
<feature type="compositionally biased region" description="Polar residues" evidence="1">
    <location>
        <begin position="122"/>
        <end position="137"/>
    </location>
</feature>
<evidence type="ECO:0000313" key="2">
    <source>
        <dbReference type="EMBL" id="MFD1812392.1"/>
    </source>
</evidence>
<proteinExistence type="predicted"/>
<keyword evidence="3" id="KW-1185">Reference proteome</keyword>
<dbReference type="Proteomes" id="UP001597286">
    <property type="component" value="Unassembled WGS sequence"/>
</dbReference>
<comment type="caution">
    <text evidence="2">The sequence shown here is derived from an EMBL/GenBank/DDBJ whole genome shotgun (WGS) entry which is preliminary data.</text>
</comment>
<reference evidence="3" key="1">
    <citation type="journal article" date="2019" name="Int. J. Syst. Evol. Microbiol.">
        <title>The Global Catalogue of Microorganisms (GCM) 10K type strain sequencing project: providing services to taxonomists for standard genome sequencing and annotation.</title>
        <authorList>
            <consortium name="The Broad Institute Genomics Platform"/>
            <consortium name="The Broad Institute Genome Sequencing Center for Infectious Disease"/>
            <person name="Wu L."/>
            <person name="Ma J."/>
        </authorList>
    </citation>
    <scope>NUCLEOTIDE SEQUENCE [LARGE SCALE GENOMIC DNA]</scope>
    <source>
        <strain evidence="3">DT72</strain>
    </source>
</reference>
<evidence type="ECO:0000256" key="1">
    <source>
        <dbReference type="SAM" id="MobiDB-lite"/>
    </source>
</evidence>
<organism evidence="2 3">
    <name type="scientific">Rhodococcus gannanensis</name>
    <dbReference type="NCBI Taxonomy" id="1960308"/>
    <lineage>
        <taxon>Bacteria</taxon>
        <taxon>Bacillati</taxon>
        <taxon>Actinomycetota</taxon>
        <taxon>Actinomycetes</taxon>
        <taxon>Mycobacteriales</taxon>
        <taxon>Nocardiaceae</taxon>
        <taxon>Rhodococcus</taxon>
    </lineage>
</organism>
<protein>
    <submittedName>
        <fullName evidence="2">Anti-sigma factor</fullName>
    </submittedName>
</protein>
<evidence type="ECO:0000313" key="3">
    <source>
        <dbReference type="Proteomes" id="UP001597286"/>
    </source>
</evidence>
<gene>
    <name evidence="2" type="ORF">ACFSJG_09230</name>
</gene>
<feature type="region of interest" description="Disordered" evidence="1">
    <location>
        <begin position="122"/>
        <end position="143"/>
    </location>
</feature>
<dbReference type="EMBL" id="JBHUFB010000009">
    <property type="protein sequence ID" value="MFD1812392.1"/>
    <property type="molecule type" value="Genomic_DNA"/>
</dbReference>